<dbReference type="InterPro" id="IPR011006">
    <property type="entry name" value="CheY-like_superfamily"/>
</dbReference>
<keyword evidence="5" id="KW-0597">Phosphoprotein</keyword>
<dbReference type="EMBL" id="FOBS01000031">
    <property type="protein sequence ID" value="SEM66020.1"/>
    <property type="molecule type" value="Genomic_DNA"/>
</dbReference>
<dbReference type="RefSeq" id="WP_175476595.1">
    <property type="nucleotide sequence ID" value="NZ_FOBS01000031.1"/>
</dbReference>
<dbReference type="InterPro" id="IPR017441">
    <property type="entry name" value="Protein_kinase_ATP_BS"/>
</dbReference>
<dbReference type="Proteomes" id="UP000198744">
    <property type="component" value="Unassembled WGS sequence"/>
</dbReference>
<dbReference type="AlphaFoldDB" id="A0A1H8A5P8"/>
<dbReference type="GO" id="GO:0000160">
    <property type="term" value="P:phosphorelay signal transduction system"/>
    <property type="evidence" value="ECO:0007669"/>
    <property type="project" value="InterPro"/>
</dbReference>
<evidence type="ECO:0000256" key="5">
    <source>
        <dbReference type="PROSITE-ProRule" id="PRU00169"/>
    </source>
</evidence>
<dbReference type="PANTHER" id="PTHR43289:SF6">
    <property type="entry name" value="SERINE_THREONINE-PROTEIN KINASE NEKL-3"/>
    <property type="match status" value="1"/>
</dbReference>
<protein>
    <submittedName>
        <fullName evidence="9">Serine/threonine protein kinase</fullName>
    </submittedName>
</protein>
<evidence type="ECO:0000259" key="8">
    <source>
        <dbReference type="PROSITE" id="PS50110"/>
    </source>
</evidence>
<dbReference type="Pfam" id="PF07238">
    <property type="entry name" value="PilZ"/>
    <property type="match status" value="1"/>
</dbReference>
<evidence type="ECO:0000256" key="2">
    <source>
        <dbReference type="ARBA" id="ARBA00022741"/>
    </source>
</evidence>
<dbReference type="GO" id="GO:0005524">
    <property type="term" value="F:ATP binding"/>
    <property type="evidence" value="ECO:0007669"/>
    <property type="project" value="UniProtKB-UniRule"/>
</dbReference>
<feature type="domain" description="Response regulatory" evidence="8">
    <location>
        <begin position="6"/>
        <end position="122"/>
    </location>
</feature>
<organism evidence="9 10">
    <name type="scientific">Syntrophus gentianae</name>
    <dbReference type="NCBI Taxonomy" id="43775"/>
    <lineage>
        <taxon>Bacteria</taxon>
        <taxon>Pseudomonadati</taxon>
        <taxon>Thermodesulfobacteriota</taxon>
        <taxon>Syntrophia</taxon>
        <taxon>Syntrophales</taxon>
        <taxon>Syntrophaceae</taxon>
        <taxon>Syntrophus</taxon>
    </lineage>
</organism>
<feature type="domain" description="Protein kinase" evidence="7">
    <location>
        <begin position="333"/>
        <end position="596"/>
    </location>
</feature>
<dbReference type="Gene3D" id="3.40.50.2300">
    <property type="match status" value="1"/>
</dbReference>
<dbReference type="CDD" id="cd14014">
    <property type="entry name" value="STKc_PknB_like"/>
    <property type="match status" value="1"/>
</dbReference>
<dbReference type="PANTHER" id="PTHR43289">
    <property type="entry name" value="MITOGEN-ACTIVATED PROTEIN KINASE KINASE KINASE 20-RELATED"/>
    <property type="match status" value="1"/>
</dbReference>
<dbReference type="PROSITE" id="PS00107">
    <property type="entry name" value="PROTEIN_KINASE_ATP"/>
    <property type="match status" value="1"/>
</dbReference>
<dbReference type="STRING" id="43775.SAMN04489760_13116"/>
<dbReference type="Pfam" id="PF00069">
    <property type="entry name" value="Pkinase"/>
    <property type="match status" value="1"/>
</dbReference>
<keyword evidence="4 6" id="KW-0067">ATP-binding</keyword>
<accession>A0A1H8A5P8</accession>
<keyword evidence="9" id="KW-0723">Serine/threonine-protein kinase</keyword>
<name>A0A1H8A5P8_9BACT</name>
<reference evidence="9 10" key="1">
    <citation type="submission" date="2016-10" db="EMBL/GenBank/DDBJ databases">
        <authorList>
            <person name="de Groot N.N."/>
        </authorList>
    </citation>
    <scope>NUCLEOTIDE SEQUENCE [LARGE SCALE GENOMIC DNA]</scope>
    <source>
        <strain evidence="9 10">DSM 8423</strain>
    </source>
</reference>
<dbReference type="SUPFAM" id="SSF52172">
    <property type="entry name" value="CheY-like"/>
    <property type="match status" value="1"/>
</dbReference>
<dbReference type="Gene3D" id="1.10.510.10">
    <property type="entry name" value="Transferase(Phosphotransferase) domain 1"/>
    <property type="match status" value="1"/>
</dbReference>
<dbReference type="GO" id="GO:0004674">
    <property type="term" value="F:protein serine/threonine kinase activity"/>
    <property type="evidence" value="ECO:0007669"/>
    <property type="project" value="UniProtKB-KW"/>
</dbReference>
<evidence type="ECO:0000313" key="10">
    <source>
        <dbReference type="Proteomes" id="UP000198744"/>
    </source>
</evidence>
<keyword evidence="3 9" id="KW-0418">Kinase</keyword>
<evidence type="ECO:0000313" key="9">
    <source>
        <dbReference type="EMBL" id="SEM66020.1"/>
    </source>
</evidence>
<gene>
    <name evidence="9" type="ORF">SAMN04489760_13116</name>
</gene>
<dbReference type="InterPro" id="IPR001789">
    <property type="entry name" value="Sig_transdc_resp-reg_receiver"/>
</dbReference>
<evidence type="ECO:0000259" key="7">
    <source>
        <dbReference type="PROSITE" id="PS50011"/>
    </source>
</evidence>
<dbReference type="Gene3D" id="3.30.200.20">
    <property type="entry name" value="Phosphorylase Kinase, domain 1"/>
    <property type="match status" value="1"/>
</dbReference>
<dbReference type="Pfam" id="PF00072">
    <property type="entry name" value="Response_reg"/>
    <property type="match status" value="1"/>
</dbReference>
<dbReference type="InterPro" id="IPR008271">
    <property type="entry name" value="Ser/Thr_kinase_AS"/>
</dbReference>
<dbReference type="InterPro" id="IPR009875">
    <property type="entry name" value="PilZ_domain"/>
</dbReference>
<keyword evidence="1" id="KW-0808">Transferase</keyword>
<evidence type="ECO:0000256" key="4">
    <source>
        <dbReference type="ARBA" id="ARBA00022840"/>
    </source>
</evidence>
<dbReference type="InterPro" id="IPR011009">
    <property type="entry name" value="Kinase-like_dom_sf"/>
</dbReference>
<evidence type="ECO:0000256" key="6">
    <source>
        <dbReference type="PROSITE-ProRule" id="PRU10141"/>
    </source>
</evidence>
<keyword evidence="10" id="KW-1185">Reference proteome</keyword>
<dbReference type="PROSITE" id="PS00108">
    <property type="entry name" value="PROTEIN_KINASE_ST"/>
    <property type="match status" value="1"/>
</dbReference>
<evidence type="ECO:0000256" key="1">
    <source>
        <dbReference type="ARBA" id="ARBA00022679"/>
    </source>
</evidence>
<dbReference type="SUPFAM" id="SSF56112">
    <property type="entry name" value="Protein kinase-like (PK-like)"/>
    <property type="match status" value="1"/>
</dbReference>
<feature type="binding site" evidence="6">
    <location>
        <position position="362"/>
    </location>
    <ligand>
        <name>ATP</name>
        <dbReference type="ChEBI" id="CHEBI:30616"/>
    </ligand>
</feature>
<sequence length="596" mass="66595">MDLKNYILLVNRDKKFLNTVCKSLLEAGYPVLTATAMSSAMNLLSNNSVALIISDSELDDSNGYEFLEFLKNTPFLKKIPFVFFVPIHDQKSAGKAFGMGAADFIVYTPNGETPTVLIERIGEMLPATAVKARTSVMQNEGLHQSFTPRLEAVSATPVECRKSERIIPKQIVNLELSRDSILWLPGRVKNISKQGLLIETSLLGRLGMVLYIRVPLPSGTCVIESHIRHISINNHQLSAEIGVETEQSIDWIETYDYIVNLKENERKPTARKSPVVDEIPVEKKINADMIIRMNDNKPAPADPLFNNFGEPRSEKALEIKFYRSLVGKQLGNYKAVSFIGAGGMGGVFKGWDVVLERNVALKVISYNLSSIASYRDMFVKEARLVSRLTHPNIAQIYYIDQMDDVLYFAMELINGGTLADFIKDHNNLNTAKGLEHFITICRTLDFVSRQNIVHRDIKPANIMIDDNGMLKVVDFGVSIVNDGSGNKKRKPEGLVGSPLFASPDCIMGRPLDCRSDIYSLGATFYNVFAGAPPFDGECVEAILFKHLNEELVPLKKKNPILSSELSDIIGKMMAKNPDDRYQDYQSIIHDLNVLMH</sequence>
<dbReference type="PROSITE" id="PS50011">
    <property type="entry name" value="PROTEIN_KINASE_DOM"/>
    <property type="match status" value="1"/>
</dbReference>
<dbReference type="PROSITE" id="PS50110">
    <property type="entry name" value="RESPONSE_REGULATORY"/>
    <property type="match status" value="1"/>
</dbReference>
<dbReference type="GO" id="GO:0035438">
    <property type="term" value="F:cyclic-di-GMP binding"/>
    <property type="evidence" value="ECO:0007669"/>
    <property type="project" value="InterPro"/>
</dbReference>
<feature type="modified residue" description="4-aspartylphosphate" evidence="5">
    <location>
        <position position="55"/>
    </location>
</feature>
<evidence type="ECO:0000256" key="3">
    <source>
        <dbReference type="ARBA" id="ARBA00022777"/>
    </source>
</evidence>
<dbReference type="SMART" id="SM00220">
    <property type="entry name" value="S_TKc"/>
    <property type="match status" value="1"/>
</dbReference>
<dbReference type="InterPro" id="IPR000719">
    <property type="entry name" value="Prot_kinase_dom"/>
</dbReference>
<proteinExistence type="predicted"/>
<keyword evidence="2 6" id="KW-0547">Nucleotide-binding</keyword>